<protein>
    <submittedName>
        <fullName evidence="2">Uncharacterized protein</fullName>
    </submittedName>
</protein>
<gene>
    <name evidence="2" type="ORF">Slati_1167300</name>
</gene>
<accession>A0AAW2XGC3</accession>
<reference evidence="2" key="1">
    <citation type="submission" date="2020-06" db="EMBL/GenBank/DDBJ databases">
        <authorList>
            <person name="Li T."/>
            <person name="Hu X."/>
            <person name="Zhang T."/>
            <person name="Song X."/>
            <person name="Zhang H."/>
            <person name="Dai N."/>
            <person name="Sheng W."/>
            <person name="Hou X."/>
            <person name="Wei L."/>
        </authorList>
    </citation>
    <scope>NUCLEOTIDE SEQUENCE</scope>
    <source>
        <strain evidence="2">KEN1</strain>
        <tissue evidence="2">Leaf</tissue>
    </source>
</reference>
<sequence length="105" mass="12816">MPSDASQIGGAVFQPRPPPPQPHHQPPRRFQMMLDHLVRHRHLRRPDNSLLYQQLFGHHHHHQFDRRFYERINAVVQGHFRHHWPCLRQVPPEHQHFWFESVKIT</sequence>
<evidence type="ECO:0000313" key="2">
    <source>
        <dbReference type="EMBL" id="KAL0451892.1"/>
    </source>
</evidence>
<name>A0AAW2XGC3_9LAMI</name>
<comment type="caution">
    <text evidence="2">The sequence shown here is derived from an EMBL/GenBank/DDBJ whole genome shotgun (WGS) entry which is preliminary data.</text>
</comment>
<feature type="region of interest" description="Disordered" evidence="1">
    <location>
        <begin position="1"/>
        <end position="28"/>
    </location>
</feature>
<reference evidence="2" key="2">
    <citation type="journal article" date="2024" name="Plant">
        <title>Genomic evolution and insights into agronomic trait innovations of Sesamum species.</title>
        <authorList>
            <person name="Miao H."/>
            <person name="Wang L."/>
            <person name="Qu L."/>
            <person name="Liu H."/>
            <person name="Sun Y."/>
            <person name="Le M."/>
            <person name="Wang Q."/>
            <person name="Wei S."/>
            <person name="Zheng Y."/>
            <person name="Lin W."/>
            <person name="Duan Y."/>
            <person name="Cao H."/>
            <person name="Xiong S."/>
            <person name="Wang X."/>
            <person name="Wei L."/>
            <person name="Li C."/>
            <person name="Ma Q."/>
            <person name="Ju M."/>
            <person name="Zhao R."/>
            <person name="Li G."/>
            <person name="Mu C."/>
            <person name="Tian Q."/>
            <person name="Mei H."/>
            <person name="Zhang T."/>
            <person name="Gao T."/>
            <person name="Zhang H."/>
        </authorList>
    </citation>
    <scope>NUCLEOTIDE SEQUENCE</scope>
    <source>
        <strain evidence="2">KEN1</strain>
    </source>
</reference>
<evidence type="ECO:0000256" key="1">
    <source>
        <dbReference type="SAM" id="MobiDB-lite"/>
    </source>
</evidence>
<feature type="compositionally biased region" description="Pro residues" evidence="1">
    <location>
        <begin position="15"/>
        <end position="24"/>
    </location>
</feature>
<proteinExistence type="predicted"/>
<dbReference type="AlphaFoldDB" id="A0AAW2XGC3"/>
<dbReference type="EMBL" id="JACGWN010000004">
    <property type="protein sequence ID" value="KAL0451892.1"/>
    <property type="molecule type" value="Genomic_DNA"/>
</dbReference>
<organism evidence="2">
    <name type="scientific">Sesamum latifolium</name>
    <dbReference type="NCBI Taxonomy" id="2727402"/>
    <lineage>
        <taxon>Eukaryota</taxon>
        <taxon>Viridiplantae</taxon>
        <taxon>Streptophyta</taxon>
        <taxon>Embryophyta</taxon>
        <taxon>Tracheophyta</taxon>
        <taxon>Spermatophyta</taxon>
        <taxon>Magnoliopsida</taxon>
        <taxon>eudicotyledons</taxon>
        <taxon>Gunneridae</taxon>
        <taxon>Pentapetalae</taxon>
        <taxon>asterids</taxon>
        <taxon>lamiids</taxon>
        <taxon>Lamiales</taxon>
        <taxon>Pedaliaceae</taxon>
        <taxon>Sesamum</taxon>
    </lineage>
</organism>